<sequence>MKELALYIHIPFCKSKCYYCDFNSFSNKNELISDYIDYLIREIRLYSSKVEDHSLKTIFIGGGTPSFIRGEYIYKLLNKTYEVFNIDSLEEISIELNPKTVDEEKLKIYKEIGINRVSIGVQSLNDHILKKIGRIHKAKDFFEIYELLRKIDFSNINVDLISGLPDQTKGDIISTLETMNNLEVDHISFYSLIIEEGTKFYNWYNNGKLILPDEEEERDMYHEGIKYLKSKGYNHYEISNLAKEGYECMHNLFYWKLKPYIGIGTGSHSNIEGLRYWNFTDFNKYFNSISRNELPIEGNEVIDKTMEMAEYTILGLRLIDGIYMKDFFRRFNISIKEVYGDILNKHFKNGLLNIEGDNIRLTEKGLDLSNLIFVDLIP</sequence>
<keyword evidence="3" id="KW-0143">Chaperone</keyword>
<keyword evidence="3" id="KW-0963">Cytoplasm</keyword>
<dbReference type="Pfam" id="PF06969">
    <property type="entry name" value="HemN_C"/>
    <property type="match status" value="1"/>
</dbReference>
<evidence type="ECO:0000256" key="1">
    <source>
        <dbReference type="ARBA" id="ARBA00006100"/>
    </source>
</evidence>
<dbReference type="GO" id="GO:0004109">
    <property type="term" value="F:coproporphyrinogen oxidase activity"/>
    <property type="evidence" value="ECO:0007669"/>
    <property type="project" value="InterPro"/>
</dbReference>
<keyword evidence="3" id="KW-0411">Iron-sulfur</keyword>
<comment type="subcellular location">
    <subcellularLocation>
        <location evidence="3">Cytoplasm</location>
    </subcellularLocation>
</comment>
<keyword evidence="3" id="KW-0408">Iron</keyword>
<name>A0A844FHS5_9FIRM</name>
<dbReference type="AlphaFoldDB" id="A0A844FHS5"/>
<dbReference type="Gene3D" id="3.80.30.20">
    <property type="entry name" value="tm_1862 like domain"/>
    <property type="match status" value="1"/>
</dbReference>
<dbReference type="GO" id="GO:0051539">
    <property type="term" value="F:4 iron, 4 sulfur cluster binding"/>
    <property type="evidence" value="ECO:0007669"/>
    <property type="project" value="UniProtKB-UniRule"/>
</dbReference>
<dbReference type="NCBIfam" id="TIGR00539">
    <property type="entry name" value="hemN_rel"/>
    <property type="match status" value="1"/>
</dbReference>
<dbReference type="InterPro" id="IPR023404">
    <property type="entry name" value="rSAM_horseshoe"/>
</dbReference>
<dbReference type="RefSeq" id="WP_154484301.1">
    <property type="nucleotide sequence ID" value="NZ_JAKNID010000018.1"/>
</dbReference>
<evidence type="ECO:0000313" key="6">
    <source>
        <dbReference type="EMBL" id="MSS43623.1"/>
    </source>
</evidence>
<organism evidence="6 7">
    <name type="scientific">Anaerosalibacter bizertensis</name>
    <dbReference type="NCBI Taxonomy" id="932217"/>
    <lineage>
        <taxon>Bacteria</taxon>
        <taxon>Bacillati</taxon>
        <taxon>Bacillota</taxon>
        <taxon>Tissierellia</taxon>
        <taxon>Tissierellales</taxon>
        <taxon>Sporanaerobacteraceae</taxon>
        <taxon>Anaerosalibacter</taxon>
    </lineage>
</organism>
<dbReference type="PANTHER" id="PTHR13932">
    <property type="entry name" value="COPROPORPHYRINIGEN III OXIDASE"/>
    <property type="match status" value="1"/>
</dbReference>
<dbReference type="SUPFAM" id="SSF102114">
    <property type="entry name" value="Radical SAM enzymes"/>
    <property type="match status" value="1"/>
</dbReference>
<dbReference type="SFLD" id="SFLDG01065">
    <property type="entry name" value="anaerobic_coproporphyrinogen-I"/>
    <property type="match status" value="1"/>
</dbReference>
<proteinExistence type="inferred from homology"/>
<evidence type="ECO:0000256" key="2">
    <source>
        <dbReference type="ARBA" id="ARBA00017228"/>
    </source>
</evidence>
<dbReference type="InterPro" id="IPR006638">
    <property type="entry name" value="Elp3/MiaA/NifB-like_rSAM"/>
</dbReference>
<reference evidence="5" key="2">
    <citation type="submission" date="2022-01" db="EMBL/GenBank/DDBJ databases">
        <title>Collection of gut derived symbiotic bacterial strains cultured from healthy donors.</title>
        <authorList>
            <person name="Lin H."/>
            <person name="Kohout C."/>
            <person name="Waligurski E."/>
            <person name="Pamer E.G."/>
        </authorList>
    </citation>
    <scope>NUCLEOTIDE SEQUENCE</scope>
    <source>
        <strain evidence="5">MSK.14.39</strain>
    </source>
</reference>
<gene>
    <name evidence="5" type="primary">hemW</name>
    <name evidence="6" type="ORF">FYJ27_07775</name>
    <name evidence="5" type="ORF">L0P62_06180</name>
</gene>
<evidence type="ECO:0000259" key="4">
    <source>
        <dbReference type="PROSITE" id="PS51918"/>
    </source>
</evidence>
<dbReference type="GO" id="GO:0005737">
    <property type="term" value="C:cytoplasm"/>
    <property type="evidence" value="ECO:0007669"/>
    <property type="project" value="UniProtKB-SubCell"/>
</dbReference>
<dbReference type="SMART" id="SM00729">
    <property type="entry name" value="Elp3"/>
    <property type="match status" value="1"/>
</dbReference>
<dbReference type="Pfam" id="PF04055">
    <property type="entry name" value="Radical_SAM"/>
    <property type="match status" value="1"/>
</dbReference>
<dbReference type="InterPro" id="IPR007197">
    <property type="entry name" value="rSAM"/>
</dbReference>
<keyword evidence="3" id="KW-0004">4Fe-4S</keyword>
<dbReference type="GO" id="GO:0046872">
    <property type="term" value="F:metal ion binding"/>
    <property type="evidence" value="ECO:0007669"/>
    <property type="project" value="UniProtKB-UniRule"/>
</dbReference>
<comment type="caution">
    <text evidence="6">The sequence shown here is derived from an EMBL/GenBank/DDBJ whole genome shotgun (WGS) entry which is preliminary data.</text>
</comment>
<evidence type="ECO:0000313" key="8">
    <source>
        <dbReference type="Proteomes" id="UP001108123"/>
    </source>
</evidence>
<comment type="function">
    <text evidence="3">Probably acts as a heme chaperone, transferring heme to an unknown acceptor. Binds one molecule of heme per monomer, possibly covalently. Binds 1 [4Fe-4S] cluster. The cluster is coordinated with 3 cysteines and an exchangeable S-adenosyl-L-methionine.</text>
</comment>
<dbReference type="SFLD" id="SFLDF00288">
    <property type="entry name" value="HemN-like__clustered_with_nucl"/>
    <property type="match status" value="1"/>
</dbReference>
<dbReference type="SFLD" id="SFLDF00562">
    <property type="entry name" value="HemN-like__clustered_with_heat"/>
    <property type="match status" value="1"/>
</dbReference>
<dbReference type="SFLD" id="SFLDS00029">
    <property type="entry name" value="Radical_SAM"/>
    <property type="match status" value="1"/>
</dbReference>
<keyword evidence="3" id="KW-0479">Metal-binding</keyword>
<dbReference type="EMBL" id="JAKNID010000018">
    <property type="protein sequence ID" value="MCG4565031.1"/>
    <property type="molecule type" value="Genomic_DNA"/>
</dbReference>
<keyword evidence="3" id="KW-0349">Heme</keyword>
<comment type="similarity">
    <text evidence="1">Belongs to the anaerobic coproporphyrinogen-III oxidase family. HemW subfamily.</text>
</comment>
<evidence type="ECO:0000313" key="7">
    <source>
        <dbReference type="Proteomes" id="UP000462760"/>
    </source>
</evidence>
<dbReference type="InterPro" id="IPR010723">
    <property type="entry name" value="HemN_C"/>
</dbReference>
<keyword evidence="8" id="KW-1185">Reference proteome</keyword>
<dbReference type="SFLD" id="SFLDG01082">
    <property type="entry name" value="B12-binding_domain_containing"/>
    <property type="match status" value="1"/>
</dbReference>
<accession>A0A844FHS5</accession>
<reference evidence="6 7" key="1">
    <citation type="submission" date="2019-08" db="EMBL/GenBank/DDBJ databases">
        <title>In-depth cultivation of the pig gut microbiome towards novel bacterial diversity and tailored functional studies.</title>
        <authorList>
            <person name="Wylensek D."/>
            <person name="Hitch T.C.A."/>
            <person name="Clavel T."/>
        </authorList>
    </citation>
    <scope>NUCLEOTIDE SEQUENCE [LARGE SCALE GENOMIC DNA]</scope>
    <source>
        <strain evidence="6 7">Med78-601-WT-4W-RMD-3</strain>
    </source>
</reference>
<protein>
    <recommendedName>
        <fullName evidence="2 3">Heme chaperone HemW</fullName>
    </recommendedName>
</protein>
<dbReference type="CDD" id="cd01335">
    <property type="entry name" value="Radical_SAM"/>
    <property type="match status" value="1"/>
</dbReference>
<dbReference type="PROSITE" id="PS51918">
    <property type="entry name" value="RADICAL_SAM"/>
    <property type="match status" value="1"/>
</dbReference>
<keyword evidence="3" id="KW-0949">S-adenosyl-L-methionine</keyword>
<evidence type="ECO:0000313" key="5">
    <source>
        <dbReference type="EMBL" id="MCG4565031.1"/>
    </source>
</evidence>
<dbReference type="PANTHER" id="PTHR13932:SF5">
    <property type="entry name" value="RADICAL S-ADENOSYL METHIONINE DOMAIN-CONTAINING PROTEIN 1, MITOCHONDRIAL"/>
    <property type="match status" value="1"/>
</dbReference>
<dbReference type="EMBL" id="VULR01000009">
    <property type="protein sequence ID" value="MSS43623.1"/>
    <property type="molecule type" value="Genomic_DNA"/>
</dbReference>
<dbReference type="OrthoDB" id="9808022at2"/>
<dbReference type="GO" id="GO:0006779">
    <property type="term" value="P:porphyrin-containing compound biosynthetic process"/>
    <property type="evidence" value="ECO:0007669"/>
    <property type="project" value="InterPro"/>
</dbReference>
<dbReference type="Proteomes" id="UP001108123">
    <property type="component" value="Unassembled WGS sequence"/>
</dbReference>
<dbReference type="InterPro" id="IPR058240">
    <property type="entry name" value="rSAM_sf"/>
</dbReference>
<evidence type="ECO:0000256" key="3">
    <source>
        <dbReference type="RuleBase" id="RU364116"/>
    </source>
</evidence>
<dbReference type="Proteomes" id="UP000462760">
    <property type="component" value="Unassembled WGS sequence"/>
</dbReference>
<dbReference type="InterPro" id="IPR004559">
    <property type="entry name" value="HemW-like"/>
</dbReference>
<feature type="domain" description="Radical SAM core" evidence="4">
    <location>
        <begin position="1"/>
        <end position="234"/>
    </location>
</feature>
<dbReference type="InterPro" id="IPR034505">
    <property type="entry name" value="Coproporphyrinogen-III_oxidase"/>
</dbReference>